<evidence type="ECO:0000256" key="1">
    <source>
        <dbReference type="SAM" id="Phobius"/>
    </source>
</evidence>
<feature type="transmembrane region" description="Helical" evidence="1">
    <location>
        <begin position="38"/>
        <end position="61"/>
    </location>
</feature>
<keyword evidence="1" id="KW-0472">Membrane</keyword>
<protein>
    <recommendedName>
        <fullName evidence="4">CTP synthetase</fullName>
    </recommendedName>
</protein>
<name>A0ABS9CT98_9RHOB</name>
<keyword evidence="3" id="KW-1185">Reference proteome</keyword>
<organism evidence="2 3">
    <name type="scientific">Octadecabacter dasysiphoniae</name>
    <dbReference type="NCBI Taxonomy" id="2909341"/>
    <lineage>
        <taxon>Bacteria</taxon>
        <taxon>Pseudomonadati</taxon>
        <taxon>Pseudomonadota</taxon>
        <taxon>Alphaproteobacteria</taxon>
        <taxon>Rhodobacterales</taxon>
        <taxon>Roseobacteraceae</taxon>
        <taxon>Octadecabacter</taxon>
    </lineage>
</organism>
<feature type="transmembrane region" description="Helical" evidence="1">
    <location>
        <begin position="12"/>
        <end position="32"/>
    </location>
</feature>
<evidence type="ECO:0008006" key="4">
    <source>
        <dbReference type="Google" id="ProtNLM"/>
    </source>
</evidence>
<reference evidence="2 3" key="1">
    <citation type="submission" date="2022-01" db="EMBL/GenBank/DDBJ databases">
        <title>Octadecabacter sp. nov., isolated from a marine alga.</title>
        <authorList>
            <person name="Jin M.S."/>
            <person name="Kim H.M."/>
            <person name="Han D.M."/>
            <person name="Jung J.J."/>
            <person name="Jeon C.O."/>
        </authorList>
    </citation>
    <scope>NUCLEOTIDE SEQUENCE [LARGE SCALE GENOMIC DNA]</scope>
    <source>
        <strain evidence="2 3">G9-8</strain>
    </source>
</reference>
<accession>A0ABS9CT98</accession>
<dbReference type="Proteomes" id="UP001200557">
    <property type="component" value="Unassembled WGS sequence"/>
</dbReference>
<evidence type="ECO:0000313" key="2">
    <source>
        <dbReference type="EMBL" id="MCF2870440.1"/>
    </source>
</evidence>
<keyword evidence="1" id="KW-1133">Transmembrane helix</keyword>
<gene>
    <name evidence="2" type="ORF">L0664_05115</name>
</gene>
<dbReference type="RefSeq" id="WP_235224541.1">
    <property type="nucleotide sequence ID" value="NZ_JAKGAQ010000001.1"/>
</dbReference>
<sequence>MKPIQHPTRRYVTALVFGICIAILPVTAQAYVGPGAGLTAIGTMLALFAALILAVVGFVWYPIKRLVGAGKTSAKDPRNDEPRK</sequence>
<proteinExistence type="predicted"/>
<dbReference type="EMBL" id="JAKGAQ010000001">
    <property type="protein sequence ID" value="MCF2870440.1"/>
    <property type="molecule type" value="Genomic_DNA"/>
</dbReference>
<keyword evidence="1" id="KW-0812">Transmembrane</keyword>
<evidence type="ECO:0000313" key="3">
    <source>
        <dbReference type="Proteomes" id="UP001200557"/>
    </source>
</evidence>
<comment type="caution">
    <text evidence="2">The sequence shown here is derived from an EMBL/GenBank/DDBJ whole genome shotgun (WGS) entry which is preliminary data.</text>
</comment>